<sequence length="107" mass="12217">MRNLAILVTILIIIAMCHAFLSRKIPAQAEGCVEERCGTLCGYEDQKLFPGNSLTVYRDLTCLQMICTDDFHVRFEPCPYDASGRCHFENYDRNLTWPDCCGIKVCM</sequence>
<reference evidence="5" key="2">
    <citation type="submission" date="2022-10" db="EMBL/GenBank/DDBJ databases">
        <authorList>
            <consortium name="ENA_rothamsted_submissions"/>
            <consortium name="culmorum"/>
            <person name="King R."/>
        </authorList>
    </citation>
    <scope>NUCLEOTIDE SEQUENCE</scope>
</reference>
<feature type="chain" id="PRO_5040145306" description="Single domain-containing protein" evidence="3">
    <location>
        <begin position="20"/>
        <end position="107"/>
    </location>
</feature>
<evidence type="ECO:0000256" key="1">
    <source>
        <dbReference type="ARBA" id="ARBA00004613"/>
    </source>
</evidence>
<evidence type="ECO:0000256" key="2">
    <source>
        <dbReference type="ARBA" id="ARBA00022525"/>
    </source>
</evidence>
<accession>A0A9N9S4W4</accession>
<dbReference type="EMBL" id="OU895879">
    <property type="protein sequence ID" value="CAG9809553.1"/>
    <property type="molecule type" value="Genomic_DNA"/>
</dbReference>
<dbReference type="GO" id="GO:0005576">
    <property type="term" value="C:extracellular region"/>
    <property type="evidence" value="ECO:0007669"/>
    <property type="project" value="UniProtKB-SubCell"/>
</dbReference>
<keyword evidence="2" id="KW-0964">Secreted</keyword>
<keyword evidence="3" id="KW-0732">Signal</keyword>
<comment type="subcellular location">
    <subcellularLocation>
        <location evidence="1">Secreted</location>
    </subcellularLocation>
</comment>
<evidence type="ECO:0000259" key="4">
    <source>
        <dbReference type="Pfam" id="PF15430"/>
    </source>
</evidence>
<dbReference type="OrthoDB" id="10442422at2759"/>
<protein>
    <recommendedName>
        <fullName evidence="4">Single domain-containing protein</fullName>
    </recommendedName>
</protein>
<dbReference type="AlphaFoldDB" id="A0A9N9S4W4"/>
<organism evidence="5 6">
    <name type="scientific">Chironomus riparius</name>
    <dbReference type="NCBI Taxonomy" id="315576"/>
    <lineage>
        <taxon>Eukaryota</taxon>
        <taxon>Metazoa</taxon>
        <taxon>Ecdysozoa</taxon>
        <taxon>Arthropoda</taxon>
        <taxon>Hexapoda</taxon>
        <taxon>Insecta</taxon>
        <taxon>Pterygota</taxon>
        <taxon>Neoptera</taxon>
        <taxon>Endopterygota</taxon>
        <taxon>Diptera</taxon>
        <taxon>Nematocera</taxon>
        <taxon>Chironomoidea</taxon>
        <taxon>Chironomidae</taxon>
        <taxon>Chironominae</taxon>
        <taxon>Chironomus</taxon>
    </lineage>
</organism>
<dbReference type="Proteomes" id="UP001153620">
    <property type="component" value="Chromosome 3"/>
</dbReference>
<feature type="signal peptide" evidence="3">
    <location>
        <begin position="1"/>
        <end position="19"/>
    </location>
</feature>
<dbReference type="Pfam" id="PF15430">
    <property type="entry name" value="SVWC"/>
    <property type="match status" value="1"/>
</dbReference>
<evidence type="ECO:0000256" key="3">
    <source>
        <dbReference type="SAM" id="SignalP"/>
    </source>
</evidence>
<gene>
    <name evidence="5" type="ORF">CHIRRI_LOCUS12374</name>
</gene>
<evidence type="ECO:0000313" key="5">
    <source>
        <dbReference type="EMBL" id="CAG9809553.1"/>
    </source>
</evidence>
<dbReference type="InterPro" id="IPR029277">
    <property type="entry name" value="SVWC_dom"/>
</dbReference>
<name>A0A9N9S4W4_9DIPT</name>
<evidence type="ECO:0000313" key="6">
    <source>
        <dbReference type="Proteomes" id="UP001153620"/>
    </source>
</evidence>
<reference evidence="5" key="1">
    <citation type="submission" date="2022-01" db="EMBL/GenBank/DDBJ databases">
        <authorList>
            <person name="King R."/>
        </authorList>
    </citation>
    <scope>NUCLEOTIDE SEQUENCE</scope>
</reference>
<feature type="domain" description="Single" evidence="4">
    <location>
        <begin position="41"/>
        <end position="102"/>
    </location>
</feature>
<proteinExistence type="predicted"/>
<keyword evidence="6" id="KW-1185">Reference proteome</keyword>